<feature type="signal peptide" evidence="9">
    <location>
        <begin position="1"/>
        <end position="23"/>
    </location>
</feature>
<keyword evidence="7 9" id="KW-0456">Lyase</keyword>
<dbReference type="SUPFAM" id="SSF51069">
    <property type="entry name" value="Carbonic anhydrase"/>
    <property type="match status" value="1"/>
</dbReference>
<evidence type="ECO:0000256" key="9">
    <source>
        <dbReference type="RuleBase" id="RU367011"/>
    </source>
</evidence>
<dbReference type="InterPro" id="IPR036398">
    <property type="entry name" value="CA_dom_sf"/>
</dbReference>
<dbReference type="PANTHER" id="PTHR18952">
    <property type="entry name" value="CARBONIC ANHYDRASE"/>
    <property type="match status" value="1"/>
</dbReference>
<dbReference type="EMBL" id="JADGJD010000802">
    <property type="protein sequence ID" value="KAJ3048376.1"/>
    <property type="molecule type" value="Genomic_DNA"/>
</dbReference>
<dbReference type="InterPro" id="IPR018338">
    <property type="entry name" value="Carbonic_anhydrase_a-class_CS"/>
</dbReference>
<keyword evidence="9" id="KW-0732">Signal</keyword>
<organism evidence="11 12">
    <name type="scientific">Rhizophlyctis rosea</name>
    <dbReference type="NCBI Taxonomy" id="64517"/>
    <lineage>
        <taxon>Eukaryota</taxon>
        <taxon>Fungi</taxon>
        <taxon>Fungi incertae sedis</taxon>
        <taxon>Chytridiomycota</taxon>
        <taxon>Chytridiomycota incertae sedis</taxon>
        <taxon>Chytridiomycetes</taxon>
        <taxon>Rhizophlyctidales</taxon>
        <taxon>Rhizophlyctidaceae</taxon>
        <taxon>Rhizophlyctis</taxon>
    </lineage>
</organism>
<dbReference type="AlphaFoldDB" id="A0AAD5X2F6"/>
<comment type="cofactor">
    <cofactor evidence="1 9">
        <name>Zn(2+)</name>
        <dbReference type="ChEBI" id="CHEBI:29105"/>
    </cofactor>
</comment>
<evidence type="ECO:0000256" key="1">
    <source>
        <dbReference type="ARBA" id="ARBA00001947"/>
    </source>
</evidence>
<gene>
    <name evidence="11" type="ORF">HK097_010633</name>
</gene>
<evidence type="ECO:0000256" key="6">
    <source>
        <dbReference type="ARBA" id="ARBA00022833"/>
    </source>
</evidence>
<sequence length="573" mass="61946">MVHRSSLMGITLLALANITPIQSHASYNCLFDSIHPTEGDSSVFLSKRYVTGTASVPRVNIDINMKSAEVDNHNTTTPAASGHGSEPYWDYEGSHGPSHWSDEFQGCKQVRGVLQSPINLNTTFLGPREVEVSYQTIKDVTLLNNGHTIQLNATGRKNLTLKGWNTTYTLTQFHFHSPSEHHINSRYYPLEVHFVHTSVPDPSLGANAAPLLAVQGVLFDFTDKNEDSPFLEQFIDNIPDAGKTSVIRQIDFSDILKAVKKDEAYTYRGSLTTPPCTAPGGPITFSISPNTLPISIRQYHKLITKMPFNARPTQDIGIDRESDVPVFIKNLASNTCLQSSGKQGSFILSSAEACKSSTWAVEPVLRNRGVVRVRDLESKNGCLSVGDKNGALKLEACVKDGAPAKDVRTPGSQLFRFSPGNVTTDDGEAGYVFTWWGNGSAEDTKRCLSSSWARWFNPHPAPPPSAPRGGGGRGAVPFGAVQNRGKIGVGGGTKSRDVSPLRVGGDGMGVAPMEIVPNEQVLGMSNGRVSPKGKSVATATITTTATTAVKRSIDSVSKADKARADKKRMLRRI</sequence>
<dbReference type="EC" id="4.2.1.1" evidence="4 9"/>
<feature type="chain" id="PRO_5041779807" description="Carbonic anhydrase" evidence="9">
    <location>
        <begin position="24"/>
        <end position="573"/>
    </location>
</feature>
<feature type="domain" description="Alpha-carbonic anhydrase" evidence="10">
    <location>
        <begin position="87"/>
        <end position="335"/>
    </location>
</feature>
<dbReference type="Pfam" id="PF00194">
    <property type="entry name" value="Carb_anhydrase"/>
    <property type="match status" value="1"/>
</dbReference>
<comment type="similarity">
    <text evidence="3 9">Belongs to the alpha-carbonic anhydrase family.</text>
</comment>
<evidence type="ECO:0000256" key="3">
    <source>
        <dbReference type="ARBA" id="ARBA00010718"/>
    </source>
</evidence>
<accession>A0AAD5X2F6</accession>
<dbReference type="CDD" id="cd03124">
    <property type="entry name" value="alpha_CA_prokaryotic_like"/>
    <property type="match status" value="1"/>
</dbReference>
<evidence type="ECO:0000313" key="11">
    <source>
        <dbReference type="EMBL" id="KAJ3048376.1"/>
    </source>
</evidence>
<comment type="caution">
    <text evidence="11">The sequence shown here is derived from an EMBL/GenBank/DDBJ whole genome shotgun (WGS) entry which is preliminary data.</text>
</comment>
<dbReference type="PROSITE" id="PS51144">
    <property type="entry name" value="ALPHA_CA_2"/>
    <property type="match status" value="1"/>
</dbReference>
<dbReference type="GO" id="GO:0004089">
    <property type="term" value="F:carbonate dehydratase activity"/>
    <property type="evidence" value="ECO:0007669"/>
    <property type="project" value="UniProtKB-UniRule"/>
</dbReference>
<dbReference type="InterPro" id="IPR023561">
    <property type="entry name" value="Carbonic_anhydrase_a-class"/>
</dbReference>
<dbReference type="InterPro" id="IPR041891">
    <property type="entry name" value="Alpha_CA_prokaryot-like"/>
</dbReference>
<dbReference type="SMART" id="SM01057">
    <property type="entry name" value="Carb_anhydrase"/>
    <property type="match status" value="1"/>
</dbReference>
<proteinExistence type="inferred from homology"/>
<dbReference type="PROSITE" id="PS00162">
    <property type="entry name" value="ALPHA_CA_1"/>
    <property type="match status" value="1"/>
</dbReference>
<keyword evidence="6 9" id="KW-0862">Zinc</keyword>
<dbReference type="GO" id="GO:0008270">
    <property type="term" value="F:zinc ion binding"/>
    <property type="evidence" value="ECO:0007669"/>
    <property type="project" value="UniProtKB-UniRule"/>
</dbReference>
<dbReference type="Proteomes" id="UP001212841">
    <property type="component" value="Unassembled WGS sequence"/>
</dbReference>
<keyword evidence="12" id="KW-1185">Reference proteome</keyword>
<keyword evidence="5 9" id="KW-0479">Metal-binding</keyword>
<evidence type="ECO:0000256" key="2">
    <source>
        <dbReference type="ARBA" id="ARBA00002904"/>
    </source>
</evidence>
<comment type="function">
    <text evidence="2 9">Reversible hydration of carbon dioxide.</text>
</comment>
<comment type="catalytic activity">
    <reaction evidence="8 9">
        <text>hydrogencarbonate + H(+) = CO2 + H2O</text>
        <dbReference type="Rhea" id="RHEA:10748"/>
        <dbReference type="ChEBI" id="CHEBI:15377"/>
        <dbReference type="ChEBI" id="CHEBI:15378"/>
        <dbReference type="ChEBI" id="CHEBI:16526"/>
        <dbReference type="ChEBI" id="CHEBI:17544"/>
        <dbReference type="EC" id="4.2.1.1"/>
    </reaction>
</comment>
<dbReference type="InterPro" id="IPR001148">
    <property type="entry name" value="CA_dom"/>
</dbReference>
<name>A0AAD5X2F6_9FUNG</name>
<evidence type="ECO:0000256" key="8">
    <source>
        <dbReference type="ARBA" id="ARBA00048348"/>
    </source>
</evidence>
<reference evidence="11" key="1">
    <citation type="submission" date="2020-05" db="EMBL/GenBank/DDBJ databases">
        <title>Phylogenomic resolution of chytrid fungi.</title>
        <authorList>
            <person name="Stajich J.E."/>
            <person name="Amses K."/>
            <person name="Simmons R."/>
            <person name="Seto K."/>
            <person name="Myers J."/>
            <person name="Bonds A."/>
            <person name="Quandt C.A."/>
            <person name="Barry K."/>
            <person name="Liu P."/>
            <person name="Grigoriev I."/>
            <person name="Longcore J.E."/>
            <person name="James T.Y."/>
        </authorList>
    </citation>
    <scope>NUCLEOTIDE SEQUENCE</scope>
    <source>
        <strain evidence="11">JEL0318</strain>
    </source>
</reference>
<evidence type="ECO:0000256" key="7">
    <source>
        <dbReference type="ARBA" id="ARBA00023239"/>
    </source>
</evidence>
<protein>
    <recommendedName>
        <fullName evidence="4 9">Carbonic anhydrase</fullName>
        <ecNumber evidence="4 9">4.2.1.1</ecNumber>
    </recommendedName>
</protein>
<evidence type="ECO:0000313" key="12">
    <source>
        <dbReference type="Proteomes" id="UP001212841"/>
    </source>
</evidence>
<evidence type="ECO:0000256" key="5">
    <source>
        <dbReference type="ARBA" id="ARBA00022723"/>
    </source>
</evidence>
<dbReference type="PANTHER" id="PTHR18952:SF265">
    <property type="entry name" value="CARBONIC ANHYDRASE"/>
    <property type="match status" value="1"/>
</dbReference>
<evidence type="ECO:0000256" key="4">
    <source>
        <dbReference type="ARBA" id="ARBA00012925"/>
    </source>
</evidence>
<evidence type="ECO:0000259" key="10">
    <source>
        <dbReference type="PROSITE" id="PS51144"/>
    </source>
</evidence>
<dbReference type="Gene3D" id="3.10.200.10">
    <property type="entry name" value="Alpha carbonic anhydrase"/>
    <property type="match status" value="1"/>
</dbReference>